<gene>
    <name evidence="1" type="ORF">PCL1606_55840</name>
</gene>
<evidence type="ECO:0000313" key="2">
    <source>
        <dbReference type="Proteomes" id="UP000032748"/>
    </source>
</evidence>
<protein>
    <submittedName>
        <fullName evidence="1">Uncharacterized protein</fullName>
    </submittedName>
</protein>
<reference evidence="1 2" key="1">
    <citation type="journal article" date="2015" name="Mol. Plant Microbe Interact.">
        <title>Comparative Genomic Analysis of Pseudomonas chlororaphis PCL1606 Reveals New Insight into Antifungal Compounds Involved in Biocontrol.</title>
        <authorList>
            <person name="Calderon C.E."/>
            <person name="Ramos C."/>
            <person name="de Vicente A."/>
            <person name="Cazorla F.M."/>
        </authorList>
    </citation>
    <scope>NUCLEOTIDE SEQUENCE [LARGE SCALE GENOMIC DNA]</scope>
    <source>
        <strain evidence="1 2">PCL1606</strain>
    </source>
</reference>
<name>A0A0D5Y6R4_9PSED</name>
<dbReference type="KEGG" id="pcz:PCL1606_55840"/>
<accession>A0A0D5Y6R4</accession>
<evidence type="ECO:0000313" key="1">
    <source>
        <dbReference type="EMBL" id="AKA27028.1"/>
    </source>
</evidence>
<dbReference type="EMBL" id="CP011110">
    <property type="protein sequence ID" value="AKA27028.1"/>
    <property type="molecule type" value="Genomic_DNA"/>
</dbReference>
<dbReference type="PATRIC" id="fig|587753.10.peg.5573"/>
<organism evidence="1 2">
    <name type="scientific">Pseudomonas chlororaphis</name>
    <dbReference type="NCBI Taxonomy" id="587753"/>
    <lineage>
        <taxon>Bacteria</taxon>
        <taxon>Pseudomonadati</taxon>
        <taxon>Pseudomonadota</taxon>
        <taxon>Gammaproteobacteria</taxon>
        <taxon>Pseudomonadales</taxon>
        <taxon>Pseudomonadaceae</taxon>
        <taxon>Pseudomonas</taxon>
    </lineage>
</organism>
<proteinExistence type="predicted"/>
<dbReference type="AlphaFoldDB" id="A0A0D5Y6R4"/>
<sequence>MHGLLQGGKASRIGCLSLRLALWADDKILGLPEVDAAACSFTTNRRPFQPFECIDE</sequence>
<dbReference type="Proteomes" id="UP000032748">
    <property type="component" value="Chromosome"/>
</dbReference>